<gene>
    <name evidence="1" type="ORF">PXEA_LOCUS2113</name>
</gene>
<dbReference type="Proteomes" id="UP000784294">
    <property type="component" value="Unassembled WGS sequence"/>
</dbReference>
<keyword evidence="2" id="KW-1185">Reference proteome</keyword>
<protein>
    <submittedName>
        <fullName evidence="1">Uncharacterized protein</fullName>
    </submittedName>
</protein>
<comment type="caution">
    <text evidence="1">The sequence shown here is derived from an EMBL/GenBank/DDBJ whole genome shotgun (WGS) entry which is preliminary data.</text>
</comment>
<name>A0A3S4ZDG6_9PLAT</name>
<dbReference type="EMBL" id="CAAALY010004476">
    <property type="protein sequence ID" value="VEL08673.1"/>
    <property type="molecule type" value="Genomic_DNA"/>
</dbReference>
<organism evidence="1 2">
    <name type="scientific">Protopolystoma xenopodis</name>
    <dbReference type="NCBI Taxonomy" id="117903"/>
    <lineage>
        <taxon>Eukaryota</taxon>
        <taxon>Metazoa</taxon>
        <taxon>Spiralia</taxon>
        <taxon>Lophotrochozoa</taxon>
        <taxon>Platyhelminthes</taxon>
        <taxon>Monogenea</taxon>
        <taxon>Polyopisthocotylea</taxon>
        <taxon>Polystomatidea</taxon>
        <taxon>Polystomatidae</taxon>
        <taxon>Protopolystoma</taxon>
    </lineage>
</organism>
<accession>A0A3S4ZDG6</accession>
<proteinExistence type="predicted"/>
<dbReference type="AlphaFoldDB" id="A0A3S4ZDG6"/>
<sequence>MLPSSVDLQLLLPCLEPRGLNQLNQVPDWSEDDPFVSSVVCAHASLVGSSVCRLVYRLSAAIAANDTTAQVHDKPGANQRREYAYPIVVLLTFVDMAPHTC</sequence>
<reference evidence="1" key="1">
    <citation type="submission" date="2018-11" db="EMBL/GenBank/DDBJ databases">
        <authorList>
            <consortium name="Pathogen Informatics"/>
        </authorList>
    </citation>
    <scope>NUCLEOTIDE SEQUENCE</scope>
</reference>
<evidence type="ECO:0000313" key="2">
    <source>
        <dbReference type="Proteomes" id="UP000784294"/>
    </source>
</evidence>
<evidence type="ECO:0000313" key="1">
    <source>
        <dbReference type="EMBL" id="VEL08673.1"/>
    </source>
</evidence>